<evidence type="ECO:0000313" key="3">
    <source>
        <dbReference type="EMBL" id="CAB9525318.1"/>
    </source>
</evidence>
<comment type="caution">
    <text evidence="3">The sequence shown here is derived from an EMBL/GenBank/DDBJ whole genome shotgun (WGS) entry which is preliminary data.</text>
</comment>
<feature type="domain" description="Vps72/YL1 C-terminal" evidence="2">
    <location>
        <begin position="169"/>
        <end position="198"/>
    </location>
</feature>
<keyword evidence="4" id="KW-1185">Reference proteome</keyword>
<feature type="region of interest" description="Disordered" evidence="1">
    <location>
        <begin position="18"/>
        <end position="122"/>
    </location>
</feature>
<feature type="compositionally biased region" description="Basic residues" evidence="1">
    <location>
        <begin position="33"/>
        <end position="51"/>
    </location>
</feature>
<feature type="compositionally biased region" description="Acidic residues" evidence="1">
    <location>
        <begin position="70"/>
        <end position="97"/>
    </location>
</feature>
<dbReference type="AlphaFoldDB" id="A0A9N8ER89"/>
<dbReference type="Proteomes" id="UP001153069">
    <property type="component" value="Unassembled WGS sequence"/>
</dbReference>
<evidence type="ECO:0000256" key="1">
    <source>
        <dbReference type="SAM" id="MobiDB-lite"/>
    </source>
</evidence>
<evidence type="ECO:0000313" key="4">
    <source>
        <dbReference type="Proteomes" id="UP001153069"/>
    </source>
</evidence>
<protein>
    <recommendedName>
        <fullName evidence="2">Vps72/YL1 C-terminal domain-containing protein</fullName>
    </recommendedName>
</protein>
<dbReference type="OrthoDB" id="45492at2759"/>
<dbReference type="Pfam" id="PF08265">
    <property type="entry name" value="YL1_C"/>
    <property type="match status" value="1"/>
</dbReference>
<dbReference type="SMART" id="SM00993">
    <property type="entry name" value="YL1_C"/>
    <property type="match status" value="1"/>
</dbReference>
<organism evidence="3 4">
    <name type="scientific">Seminavis robusta</name>
    <dbReference type="NCBI Taxonomy" id="568900"/>
    <lineage>
        <taxon>Eukaryota</taxon>
        <taxon>Sar</taxon>
        <taxon>Stramenopiles</taxon>
        <taxon>Ochrophyta</taxon>
        <taxon>Bacillariophyta</taxon>
        <taxon>Bacillariophyceae</taxon>
        <taxon>Bacillariophycidae</taxon>
        <taxon>Naviculales</taxon>
        <taxon>Naviculaceae</taxon>
        <taxon>Seminavis</taxon>
    </lineage>
</organism>
<accession>A0A9N8ER89</accession>
<name>A0A9N8ER89_9STRA</name>
<gene>
    <name evidence="3" type="ORF">SEMRO_1660_G289280.1</name>
</gene>
<reference evidence="3" key="1">
    <citation type="submission" date="2020-06" db="EMBL/GenBank/DDBJ databases">
        <authorList>
            <consortium name="Plant Systems Biology data submission"/>
        </authorList>
    </citation>
    <scope>NUCLEOTIDE SEQUENCE</scope>
    <source>
        <strain evidence="3">D6</strain>
    </source>
</reference>
<evidence type="ECO:0000259" key="2">
    <source>
        <dbReference type="SMART" id="SM00993"/>
    </source>
</evidence>
<proteinExistence type="predicted"/>
<dbReference type="InterPro" id="IPR013272">
    <property type="entry name" value="Vps72/YL1_C"/>
</dbReference>
<sequence length="224" mass="25060">MSGSAVQRKAWNEAMRNAAGASATLLPGQQQNLKRRSDRRKKQDRRDKARKSVAVASDNDEFQAAVWLDALEDVDPNQQQDDDDEYNALEELDDESSSPEKAKSKSRKRKSSSSNTATSALPKRFMARTLGSILMEEANRPGDHNSSARAFVDSEALILTKHKQLPRRKFCSVTGLKGIFTEPKSGLPYANMKALEQIRERAPPWMTLSGNPSYFEASKSLREE</sequence>
<dbReference type="EMBL" id="CAICTM010001658">
    <property type="protein sequence ID" value="CAB9525318.1"/>
    <property type="molecule type" value="Genomic_DNA"/>
</dbReference>